<feature type="domain" description="PID" evidence="5">
    <location>
        <begin position="52"/>
        <end position="149"/>
    </location>
</feature>
<evidence type="ECO:0000259" key="5">
    <source>
        <dbReference type="PROSITE" id="PS01179"/>
    </source>
</evidence>
<keyword evidence="1" id="KW-0343">GTPase activation</keyword>
<comment type="caution">
    <text evidence="7">The sequence shown here is derived from an EMBL/GenBank/DDBJ whole genome shotgun (WGS) entry which is preliminary data.</text>
</comment>
<organism evidence="7 8">
    <name type="scientific">Larinioides sclopetarius</name>
    <dbReference type="NCBI Taxonomy" id="280406"/>
    <lineage>
        <taxon>Eukaryota</taxon>
        <taxon>Metazoa</taxon>
        <taxon>Ecdysozoa</taxon>
        <taxon>Arthropoda</taxon>
        <taxon>Chelicerata</taxon>
        <taxon>Arachnida</taxon>
        <taxon>Araneae</taxon>
        <taxon>Araneomorphae</taxon>
        <taxon>Entelegynae</taxon>
        <taxon>Araneoidea</taxon>
        <taxon>Araneidae</taxon>
        <taxon>Larinioides</taxon>
    </lineage>
</organism>
<protein>
    <recommendedName>
        <fullName evidence="9">TBC1 domain family member 1</fullName>
    </recommendedName>
</protein>
<feature type="compositionally biased region" description="Polar residues" evidence="4">
    <location>
        <begin position="1344"/>
        <end position="1369"/>
    </location>
</feature>
<feature type="region of interest" description="Disordered" evidence="4">
    <location>
        <begin position="281"/>
        <end position="307"/>
    </location>
</feature>
<feature type="compositionally biased region" description="Low complexity" evidence="4">
    <location>
        <begin position="282"/>
        <end position="294"/>
    </location>
</feature>
<dbReference type="InterPro" id="IPR000195">
    <property type="entry name" value="Rab-GAP-TBC_dom"/>
</dbReference>
<dbReference type="SMART" id="SM00164">
    <property type="entry name" value="TBC"/>
    <property type="match status" value="1"/>
</dbReference>
<dbReference type="Gene3D" id="1.10.8.270">
    <property type="entry name" value="putative rabgap domain of human tbc1 domain family member 14 like domains"/>
    <property type="match status" value="1"/>
</dbReference>
<feature type="coiled-coil region" evidence="3">
    <location>
        <begin position="1203"/>
        <end position="1265"/>
    </location>
</feature>
<sequence length="1407" mass="160139">MNVNVKMSRQQSNLKSSKDSETYHSSEKCNIPKSESFSSKNNTNHVTFQRTYRVFYLGYAVLDRRYTLPMLPWVIAEIKRHGTDNEEEIDIEVTEQSLKAVSCVTKMLIFEHKLQSISKFAQSSQDPSCFTYTTREVATGPCAYHVFQANDENIVIELFTAMREMSKEMHHQNSLAPLLAKTSSGVALESIITGCQQYEVLYLGRIKVSGKRAPPTFIDDAVEKFRLFEMEKTRSHHGFSKRRRHGSGASVSSLPYTLDVLEKPYENGLQKQIKLSSKEDLSSSSGVSSCESISQKSLDTQSSTQDTQSINQIYCDTDPAVHSPQNSLPNTDLASTFPVHSQSLVSHSQSMDISTAAQMLTEFKHADFKCSLMPPSSLITHTQSLDAPACADIVRDLRDIDPGVMLRDRVRSCSGDIPRAKQTSLPTFHNKAAENGGFCDVRRPRAYTSPNPSDNRQCNRTMLFLIGRMEICLIGTDKKQMLMCKTFNDIAHCSQGVKHLDHFGFICRETTLSGADCYSGYIFRCQTEKVVDEMMQTLKLAFSKAHQNYQRLIEKSIPVPKVFICDSCPMHWFHKLCSDVEGLSPEEAHLIILRRLGALSDSDKEDIIVKFQETTNNGEQEQNEILMMLLRELCEQKQLTHAHNNNALLNGKNVLNVKEKTSKLEKLDSFRQKAKKSLSSSFETFLKLTSREDFRDSSSSSGSRTVSVSDQPVKDLDTRSYREGSCDSSRYLSDRTSPLSTRPRSSTFTSSREVKSPSNKKLNNNLDPSQSKRPIMNMFMKASTPVKTPSTTQTESKGSWRQAIFHRVQTPSRNQNTHANDETNLSHRLLSGASKPHTKKTREELRALWKKAILEQILLIRMERENMKLQVNQDAVCHKRMKLNYEEITPCIKSAVQEWEDVLNNPKRYDRMDKGRLMDMVKKGVPRHKRGEIWQYLAQHSQDVWCGSSKDLQSNESYDDLLKQLTSHQHSILIDIGRTFPNHPFYSQTLGAGQLSLFNLLKAYSLLDKEVGYCQGLSFVAGILLLHMPEEHAFSLMKYLMFNLGLRRQYKTDMVAFQIQMYQLSRLIHDNYRDLYDHLEKFDIAPTLYAAPWFLTLFASQFPVGFVARLFDLIFLCGMEVIFKVSLLLLGNYKDCILNCDSFESTMNFLKVSLPSIEVFQMEIIFNQVFNLDITRQLHAYEVEYHVLMEEMVHSPSKDCEELENLRSANKKLKAQNMELMEQLQVAYSRIHSLETSNSCLKSTEKRLEERISCLQEEKEDLVYTLKIMKKRFESHEVARLKREGSPEEEEDHPPPFGVVYALAGTEKEEDEHFKAFIKKYCQGKAVEKVDDNKPSAGGISGGNEPSISGVNTNTKPSTTDVADSVTESQIHDELLKSEVDDELFSGVHDESSVGNVFEDAADFTVL</sequence>
<dbReference type="FunFam" id="1.10.8.270:FF:000001">
    <property type="entry name" value="TBC1 domain family member 1"/>
    <property type="match status" value="1"/>
</dbReference>
<dbReference type="InterPro" id="IPR011993">
    <property type="entry name" value="PH-like_dom_sf"/>
</dbReference>
<keyword evidence="2" id="KW-0597">Phosphoprotein</keyword>
<dbReference type="PROSITE" id="PS01179">
    <property type="entry name" value="PID"/>
    <property type="match status" value="1"/>
</dbReference>
<keyword evidence="8" id="KW-1185">Reference proteome</keyword>
<dbReference type="FunFam" id="1.10.472.80:FF:000043">
    <property type="entry name" value="Pollux, isoform A"/>
    <property type="match status" value="1"/>
</dbReference>
<feature type="region of interest" description="Disordered" evidence="4">
    <location>
        <begin position="693"/>
        <end position="774"/>
    </location>
</feature>
<dbReference type="InterPro" id="IPR006020">
    <property type="entry name" value="PTB/PI_dom"/>
</dbReference>
<gene>
    <name evidence="7" type="ORF">LARSCL_LOCUS629</name>
</gene>
<dbReference type="Pfam" id="PF11830">
    <property type="entry name" value="DUF3350"/>
    <property type="match status" value="1"/>
</dbReference>
<feature type="compositionally biased region" description="Polar residues" evidence="4">
    <location>
        <begin position="1"/>
        <end position="15"/>
    </location>
</feature>
<feature type="compositionally biased region" description="Basic and acidic residues" evidence="4">
    <location>
        <begin position="712"/>
        <end position="725"/>
    </location>
</feature>
<evidence type="ECO:0000256" key="1">
    <source>
        <dbReference type="ARBA" id="ARBA00022468"/>
    </source>
</evidence>
<dbReference type="Gene3D" id="2.30.29.30">
    <property type="entry name" value="Pleckstrin-homology domain (PH domain)/Phosphotyrosine-binding domain (PTB)"/>
    <property type="match status" value="2"/>
</dbReference>
<feature type="region of interest" description="Disordered" evidence="4">
    <location>
        <begin position="1"/>
        <end position="41"/>
    </location>
</feature>
<feature type="compositionally biased region" description="Polar residues" evidence="4">
    <location>
        <begin position="295"/>
        <end position="307"/>
    </location>
</feature>
<dbReference type="SUPFAM" id="SSF50729">
    <property type="entry name" value="PH domain-like"/>
    <property type="match status" value="2"/>
</dbReference>
<dbReference type="GO" id="GO:0005096">
    <property type="term" value="F:GTPase activator activity"/>
    <property type="evidence" value="ECO:0007669"/>
    <property type="project" value="UniProtKB-KW"/>
</dbReference>
<dbReference type="InterPro" id="IPR050302">
    <property type="entry name" value="Rab_GAP_TBC_domain"/>
</dbReference>
<feature type="region of interest" description="Disordered" evidence="4">
    <location>
        <begin position="1332"/>
        <end position="1370"/>
    </location>
</feature>
<proteinExistence type="predicted"/>
<evidence type="ECO:0000256" key="4">
    <source>
        <dbReference type="SAM" id="MobiDB-lite"/>
    </source>
</evidence>
<name>A0AAV1YS86_9ARAC</name>
<evidence type="ECO:0000259" key="6">
    <source>
        <dbReference type="PROSITE" id="PS50086"/>
    </source>
</evidence>
<feature type="domain" description="Rab-GAP TBC" evidence="6">
    <location>
        <begin position="924"/>
        <end position="1118"/>
    </location>
</feature>
<dbReference type="Pfam" id="PF00640">
    <property type="entry name" value="PID"/>
    <property type="match status" value="2"/>
</dbReference>
<evidence type="ECO:0000256" key="3">
    <source>
        <dbReference type="SAM" id="Coils"/>
    </source>
</evidence>
<feature type="compositionally biased region" description="Low complexity" evidence="4">
    <location>
        <begin position="697"/>
        <end position="710"/>
    </location>
</feature>
<dbReference type="Gene3D" id="1.10.472.80">
    <property type="entry name" value="Ypt/Rab-GAP domain of gyp1p, domain 3"/>
    <property type="match status" value="1"/>
</dbReference>
<accession>A0AAV1YS86</accession>
<dbReference type="PANTHER" id="PTHR47219:SF16">
    <property type="entry name" value="GTPASE ACTIVATING PROTEIN"/>
    <property type="match status" value="1"/>
</dbReference>
<dbReference type="Gene3D" id="1.10.10.2750">
    <property type="match status" value="1"/>
</dbReference>
<reference evidence="7 8" key="1">
    <citation type="submission" date="2024-04" db="EMBL/GenBank/DDBJ databases">
        <authorList>
            <person name="Rising A."/>
            <person name="Reimegard J."/>
            <person name="Sonavane S."/>
            <person name="Akerstrom W."/>
            <person name="Nylinder S."/>
            <person name="Hedman E."/>
            <person name="Kallberg Y."/>
        </authorList>
    </citation>
    <scope>NUCLEOTIDE SEQUENCE [LARGE SCALE GENOMIC DNA]</scope>
</reference>
<dbReference type="CDD" id="cd00934">
    <property type="entry name" value="PTB"/>
    <property type="match status" value="1"/>
</dbReference>
<dbReference type="FunFam" id="1.10.10.2750:FF:000002">
    <property type="entry name" value="TBC1 domain family member 4"/>
    <property type="match status" value="1"/>
</dbReference>
<dbReference type="PANTHER" id="PTHR47219">
    <property type="entry name" value="RAB GTPASE-ACTIVATING PROTEIN 1-LIKE"/>
    <property type="match status" value="1"/>
</dbReference>
<evidence type="ECO:0000313" key="7">
    <source>
        <dbReference type="EMBL" id="CAL1261797.1"/>
    </source>
</evidence>
<evidence type="ECO:0000313" key="8">
    <source>
        <dbReference type="Proteomes" id="UP001497382"/>
    </source>
</evidence>
<dbReference type="Pfam" id="PF00566">
    <property type="entry name" value="RabGAP-TBC"/>
    <property type="match status" value="1"/>
</dbReference>
<dbReference type="Proteomes" id="UP001497382">
    <property type="component" value="Unassembled WGS sequence"/>
</dbReference>
<dbReference type="PROSITE" id="PS50086">
    <property type="entry name" value="TBC_RABGAP"/>
    <property type="match status" value="1"/>
</dbReference>
<keyword evidence="3" id="KW-0175">Coiled coil</keyword>
<evidence type="ECO:0000256" key="2">
    <source>
        <dbReference type="ARBA" id="ARBA00022553"/>
    </source>
</evidence>
<dbReference type="InterPro" id="IPR021785">
    <property type="entry name" value="DUF3350"/>
</dbReference>
<dbReference type="InterPro" id="IPR035969">
    <property type="entry name" value="Rab-GAP_TBC_sf"/>
</dbReference>
<dbReference type="SUPFAM" id="SSF47923">
    <property type="entry name" value="Ypt/Rab-GAP domain of gyp1p"/>
    <property type="match status" value="2"/>
</dbReference>
<dbReference type="SMART" id="SM00462">
    <property type="entry name" value="PTB"/>
    <property type="match status" value="2"/>
</dbReference>
<evidence type="ECO:0008006" key="9">
    <source>
        <dbReference type="Google" id="ProtNLM"/>
    </source>
</evidence>
<feature type="compositionally biased region" description="Basic and acidic residues" evidence="4">
    <location>
        <begin position="16"/>
        <end position="27"/>
    </location>
</feature>
<feature type="compositionally biased region" description="Low complexity" evidence="4">
    <location>
        <begin position="734"/>
        <end position="751"/>
    </location>
</feature>
<dbReference type="EMBL" id="CAXIEN010000003">
    <property type="protein sequence ID" value="CAL1261797.1"/>
    <property type="molecule type" value="Genomic_DNA"/>
</dbReference>